<keyword evidence="8" id="KW-0812">Transmembrane</keyword>
<keyword evidence="4" id="KW-0378">Hydrolase</keyword>
<evidence type="ECO:0000313" key="11">
    <source>
        <dbReference type="Proteomes" id="UP000824150"/>
    </source>
</evidence>
<dbReference type="EMBL" id="JAHLFG010000025">
    <property type="protein sequence ID" value="MBU3826264.1"/>
    <property type="molecule type" value="Genomic_DNA"/>
</dbReference>
<dbReference type="Gene3D" id="3.90.226.10">
    <property type="entry name" value="2-enoyl-CoA Hydratase, Chain A, domain 1"/>
    <property type="match status" value="3"/>
</dbReference>
<comment type="subcellular location">
    <subcellularLocation>
        <location evidence="1">Membrane</location>
    </subcellularLocation>
</comment>
<protein>
    <submittedName>
        <fullName evidence="10">Signal peptide peptidase SppA</fullName>
    </submittedName>
</protein>
<dbReference type="GO" id="GO:0016020">
    <property type="term" value="C:membrane"/>
    <property type="evidence" value="ECO:0007669"/>
    <property type="project" value="UniProtKB-SubCell"/>
</dbReference>
<dbReference type="NCBIfam" id="TIGR00705">
    <property type="entry name" value="SppA_67K"/>
    <property type="match status" value="1"/>
</dbReference>
<name>A0A9E2NT90_9GAMM</name>
<feature type="active site" description="Proton donor/acceptor" evidence="7">
    <location>
        <position position="237"/>
    </location>
</feature>
<dbReference type="GO" id="GO:0006465">
    <property type="term" value="P:signal peptide processing"/>
    <property type="evidence" value="ECO:0007669"/>
    <property type="project" value="InterPro"/>
</dbReference>
<dbReference type="InterPro" id="IPR004635">
    <property type="entry name" value="Pept_S49_SppA"/>
</dbReference>
<reference evidence="10" key="2">
    <citation type="submission" date="2021-04" db="EMBL/GenBank/DDBJ databases">
        <authorList>
            <person name="Gilroy R."/>
        </authorList>
    </citation>
    <scope>NUCLEOTIDE SEQUENCE</scope>
    <source>
        <strain evidence="10">687</strain>
    </source>
</reference>
<dbReference type="InterPro" id="IPR002142">
    <property type="entry name" value="Peptidase_S49"/>
</dbReference>
<dbReference type="GO" id="GO:0008236">
    <property type="term" value="F:serine-type peptidase activity"/>
    <property type="evidence" value="ECO:0007669"/>
    <property type="project" value="UniProtKB-KW"/>
</dbReference>
<dbReference type="AlphaFoldDB" id="A0A9E2NT90"/>
<dbReference type="Gene3D" id="6.20.330.10">
    <property type="match status" value="1"/>
</dbReference>
<sequence>MSEQKPYIYVKPVNPDARHPCTRVWRALLWVGGALTFVRNFICNAVMVLILLFGFIACQTMQSFKDEAQAVFSGQNEISPASLQAKVLYLPLSGYISEMPFGTSQFDTLYRELNANLSGQRVHELLAIEKALTLAANDDDIQYVLLDVEGMGPISQSMAMRIGAKLQALQQAGKETAITATTYSQGAYLIAANAQHIYLDPLGSVDLKGIALSSLYYKELIDKLELTPYIFRAGHFKSAVEPYTRDEMSPDVKAQYQELAQGLWQNYVNGLQVRKAISRMEVLPEAAQYIAALEHYQGDVALMQQEMNLVDKLQSKNQLLQELSGRFGQSQDDRFIPEMIDYRDYLTLFTKHPGPTKKIAIVYGVGNIVKHSQSTQEFSSDNLLPLLNDLGQDNDLKALVLYINSPGGMAEASEEIRRAIERLRDSGVKVVVSIQGMGASGAYWTATASDAILATKDSLVGSIGVFSLGVGVHQLLNNIGIHQDGVSTHEFAQMPVAQPLGPNMQKRYELSVAHTYKTFISLVSASRNLDASNYQTFAEGQVFLAPKAQQLGLVDKLGTLEDALNEVATLAGGTLDDYEVVQALPSQDKRLSAIENFIFRRVATYLPQEITQALLTMKQASLTADSNDTQMQIELLSPLQEPRI</sequence>
<dbReference type="Pfam" id="PF01343">
    <property type="entry name" value="Peptidase_S49"/>
    <property type="match status" value="2"/>
</dbReference>
<evidence type="ECO:0000313" key="10">
    <source>
        <dbReference type="EMBL" id="MBU3826264.1"/>
    </source>
</evidence>
<proteinExistence type="inferred from homology"/>
<dbReference type="InterPro" id="IPR029045">
    <property type="entry name" value="ClpP/crotonase-like_dom_sf"/>
</dbReference>
<dbReference type="Proteomes" id="UP000824150">
    <property type="component" value="Unassembled WGS sequence"/>
</dbReference>
<accession>A0A9E2NT90</accession>
<dbReference type="SUPFAM" id="SSF52096">
    <property type="entry name" value="ClpP/crotonase"/>
    <property type="match status" value="2"/>
</dbReference>
<feature type="domain" description="Peptidase S49" evidence="9">
    <location>
        <begin position="169"/>
        <end position="323"/>
    </location>
</feature>
<dbReference type="InterPro" id="IPR004634">
    <property type="entry name" value="Pept_S49_pIV"/>
</dbReference>
<comment type="similarity">
    <text evidence="2">Belongs to the peptidase S49 family.</text>
</comment>
<keyword evidence="8" id="KW-1133">Transmembrane helix</keyword>
<organism evidence="10 11">
    <name type="scientific">Candidatus Anaerobiospirillum merdipullorum</name>
    <dbReference type="NCBI Taxonomy" id="2838450"/>
    <lineage>
        <taxon>Bacteria</taxon>
        <taxon>Pseudomonadati</taxon>
        <taxon>Pseudomonadota</taxon>
        <taxon>Gammaproteobacteria</taxon>
        <taxon>Aeromonadales</taxon>
        <taxon>Succinivibrionaceae</taxon>
        <taxon>Anaerobiospirillum</taxon>
    </lineage>
</organism>
<comment type="caution">
    <text evidence="10">The sequence shown here is derived from an EMBL/GenBank/DDBJ whole genome shotgun (WGS) entry which is preliminary data.</text>
</comment>
<feature type="transmembrane region" description="Helical" evidence="8">
    <location>
        <begin position="27"/>
        <end position="56"/>
    </location>
</feature>
<dbReference type="InterPro" id="IPR047217">
    <property type="entry name" value="S49_SppA_67K_type_N"/>
</dbReference>
<evidence type="ECO:0000256" key="7">
    <source>
        <dbReference type="PIRSR" id="PIRSR001217-1"/>
    </source>
</evidence>
<evidence type="ECO:0000259" key="9">
    <source>
        <dbReference type="Pfam" id="PF01343"/>
    </source>
</evidence>
<dbReference type="InterPro" id="IPR047272">
    <property type="entry name" value="S49_SppA_C"/>
</dbReference>
<evidence type="ECO:0000256" key="4">
    <source>
        <dbReference type="ARBA" id="ARBA00022801"/>
    </source>
</evidence>
<dbReference type="CDD" id="cd07023">
    <property type="entry name" value="S49_Sppa_N_C"/>
    <property type="match status" value="1"/>
</dbReference>
<keyword evidence="6 8" id="KW-0472">Membrane</keyword>
<evidence type="ECO:0000256" key="2">
    <source>
        <dbReference type="ARBA" id="ARBA00008683"/>
    </source>
</evidence>
<evidence type="ECO:0000256" key="6">
    <source>
        <dbReference type="ARBA" id="ARBA00023136"/>
    </source>
</evidence>
<keyword evidence="3" id="KW-0645">Protease</keyword>
<feature type="active site" description="Nucleophile" evidence="7">
    <location>
        <position position="440"/>
    </location>
</feature>
<evidence type="ECO:0000256" key="5">
    <source>
        <dbReference type="ARBA" id="ARBA00022825"/>
    </source>
</evidence>
<feature type="domain" description="Peptidase S49" evidence="9">
    <location>
        <begin position="423"/>
        <end position="571"/>
    </location>
</feature>
<keyword evidence="5" id="KW-0720">Serine protease</keyword>
<evidence type="ECO:0000256" key="1">
    <source>
        <dbReference type="ARBA" id="ARBA00004370"/>
    </source>
</evidence>
<dbReference type="NCBIfam" id="TIGR00706">
    <property type="entry name" value="SppA_dom"/>
    <property type="match status" value="1"/>
</dbReference>
<gene>
    <name evidence="10" type="primary">sppA</name>
    <name evidence="10" type="ORF">IAA31_02065</name>
</gene>
<evidence type="ECO:0000256" key="8">
    <source>
        <dbReference type="SAM" id="Phobius"/>
    </source>
</evidence>
<dbReference type="PIRSF" id="PIRSF001217">
    <property type="entry name" value="Protease_4_SppA"/>
    <property type="match status" value="1"/>
</dbReference>
<reference evidence="10" key="1">
    <citation type="journal article" date="2021" name="PeerJ">
        <title>Extensive microbial diversity within the chicken gut microbiome revealed by metagenomics and culture.</title>
        <authorList>
            <person name="Gilroy R."/>
            <person name="Ravi A."/>
            <person name="Getino M."/>
            <person name="Pursley I."/>
            <person name="Horton D.L."/>
            <person name="Alikhan N.F."/>
            <person name="Baker D."/>
            <person name="Gharbi K."/>
            <person name="Hall N."/>
            <person name="Watson M."/>
            <person name="Adriaenssens E.M."/>
            <person name="Foster-Nyarko E."/>
            <person name="Jarju S."/>
            <person name="Secka A."/>
            <person name="Antonio M."/>
            <person name="Oren A."/>
            <person name="Chaudhuri R.R."/>
            <person name="La Ragione R."/>
            <person name="Hildebrand F."/>
            <person name="Pallen M.J."/>
        </authorList>
    </citation>
    <scope>NUCLEOTIDE SEQUENCE</scope>
    <source>
        <strain evidence="10">687</strain>
    </source>
</reference>
<dbReference type="PANTHER" id="PTHR33209:SF2">
    <property type="entry name" value="CHROMOSOME UNDETERMINED SCAFFOLD_55, WHOLE GENOME SHOTGUN SEQUENCE"/>
    <property type="match status" value="1"/>
</dbReference>
<dbReference type="PANTHER" id="PTHR33209">
    <property type="entry name" value="PROTEASE 4"/>
    <property type="match status" value="1"/>
</dbReference>
<evidence type="ECO:0000256" key="3">
    <source>
        <dbReference type="ARBA" id="ARBA00022670"/>
    </source>
</evidence>
<dbReference type="CDD" id="cd07018">
    <property type="entry name" value="S49_SppA_67K_type"/>
    <property type="match status" value="1"/>
</dbReference>